<feature type="domain" description="LTD" evidence="3">
    <location>
        <begin position="670"/>
        <end position="810"/>
    </location>
</feature>
<keyword evidence="4" id="KW-0269">Exonuclease</keyword>
<dbReference type="OrthoDB" id="9801679at2"/>
<dbReference type="CDD" id="cd00146">
    <property type="entry name" value="PKD"/>
    <property type="match status" value="1"/>
</dbReference>
<dbReference type="InterPro" id="IPR036691">
    <property type="entry name" value="Endo/exonu/phosph_ase_sf"/>
</dbReference>
<gene>
    <name evidence="4" type="ordered locus">Deide_09050</name>
</gene>
<keyword evidence="4" id="KW-0255">Endonuclease</keyword>
<keyword evidence="4" id="KW-0540">Nuclease</keyword>
<reference evidence="4 5" key="1">
    <citation type="journal article" date="2009" name="PLoS Genet.">
        <title>Alliance of proteomics and genomics to unravel the specificities of Sahara bacterium Deinococcus deserti.</title>
        <authorList>
            <person name="de Groot A."/>
            <person name="Dulermo R."/>
            <person name="Ortet P."/>
            <person name="Blanchard L."/>
            <person name="Guerin P."/>
            <person name="Fernandez B."/>
            <person name="Vacherie B."/>
            <person name="Dossat C."/>
            <person name="Jolivet E."/>
            <person name="Siguier P."/>
            <person name="Chandler M."/>
            <person name="Barakat M."/>
            <person name="Dedieu A."/>
            <person name="Barbe V."/>
            <person name="Heulin T."/>
            <person name="Sommer S."/>
            <person name="Achouak W."/>
            <person name="Armengaud J."/>
        </authorList>
    </citation>
    <scope>NUCLEOTIDE SEQUENCE [LARGE SCALE GENOMIC DNA]</scope>
    <source>
        <strain evidence="5">DSM 17065 / CIP 109153 / LMG 22923 / VCD115</strain>
    </source>
</reference>
<dbReference type="PaxDb" id="546414-Deide_09050"/>
<dbReference type="Gene3D" id="2.60.40.10">
    <property type="entry name" value="Immunoglobulins"/>
    <property type="match status" value="1"/>
</dbReference>
<evidence type="ECO:0000313" key="5">
    <source>
        <dbReference type="Proteomes" id="UP000002208"/>
    </source>
</evidence>
<evidence type="ECO:0000313" key="4">
    <source>
        <dbReference type="EMBL" id="ACO45781.1"/>
    </source>
</evidence>
<dbReference type="GO" id="GO:0004519">
    <property type="term" value="F:endonuclease activity"/>
    <property type="evidence" value="ECO:0007669"/>
    <property type="project" value="UniProtKB-KW"/>
</dbReference>
<dbReference type="KEGG" id="ddr:Deide_09050"/>
<dbReference type="PROSITE" id="PS50093">
    <property type="entry name" value="PKD"/>
    <property type="match status" value="1"/>
</dbReference>
<keyword evidence="5" id="KW-1185">Reference proteome</keyword>
<evidence type="ECO:0000259" key="3">
    <source>
        <dbReference type="PROSITE" id="PS51841"/>
    </source>
</evidence>
<organism evidence="4 5">
    <name type="scientific">Deinococcus deserti (strain DSM 17065 / CIP 109153 / LMG 22923 / VCD115)</name>
    <dbReference type="NCBI Taxonomy" id="546414"/>
    <lineage>
        <taxon>Bacteria</taxon>
        <taxon>Thermotogati</taxon>
        <taxon>Deinococcota</taxon>
        <taxon>Deinococci</taxon>
        <taxon>Deinococcales</taxon>
        <taxon>Deinococcaceae</taxon>
        <taxon>Deinococcus</taxon>
    </lineage>
</organism>
<dbReference type="InterPro" id="IPR013783">
    <property type="entry name" value="Ig-like_fold"/>
</dbReference>
<dbReference type="EMBL" id="CP001114">
    <property type="protein sequence ID" value="ACO45781.1"/>
    <property type="molecule type" value="Genomic_DNA"/>
</dbReference>
<dbReference type="SUPFAM" id="SSF49299">
    <property type="entry name" value="PKD domain"/>
    <property type="match status" value="1"/>
</dbReference>
<dbReference type="PROSITE" id="PS51257">
    <property type="entry name" value="PROKAR_LIPOPROTEIN"/>
    <property type="match status" value="1"/>
</dbReference>
<dbReference type="InterPro" id="IPR001322">
    <property type="entry name" value="Lamin_tail_dom"/>
</dbReference>
<sequence length="865" mass="89084">MNRNVLKGSFVMLGLTALLSACATTAPVSTYTCPADATVTGIAAVQGAGEASPLVGQTVTVRGVVTLDAQPGLSGFYLQDVKPDADDKTSDALFVFTGTTPKDVKLGDVVQVTGTVKEFNGLTELDPVTAVTACGKTMLPLATTVTFPLTTPTALEAVEGMLVRVATPMTVTDTFTLGRFGELGLSSGGRLFNPTNGQGGTAQSNKLRTLRLDDLSSKQNPATIPYLTGTDPQTATRRAGDTVTNLEGVIHYANNAYKLQPTKTPVFTASNPRTAAPKDVGGTLKVAGANVLNYFTTLGSAGRGASNSTEFTRQKAKIVAELRALNADVITLMEVENNGEVALDDLVTALNAAAGKTEFASVKTGKVGTDAIRMAIIYRPDRVETVGGPQIDTNAVHSRPPVAQTFRDLGGKGIFTVVANHFKSKGSCPASGDVDMGQGCWNLLRVDQAKALLEFAGRLKAVDPDVLLMGDLNAYGEEDPIKTIEAAGFESLNKRIPAEDRYSYQFNGEFGYLDHALSSSTLSAQVTGITEWHINSDEPVVLDYNIEFKKHPECTATNCTSPDLYAPTPYRSSDHDPVLVGLTLKADGDPVIPVTVSATGNDTVTAGTAYSLTYTAGGTPDSVSVNWGDGSTETLAVGGGTATHTYAAAGTFTITVTAKRGALTSTTTKTVTVQAAPVVGKGRLVISQVYGGGGNAGTTYKNDFVELFNAGTAAISTAGLSVQYAGGTNTFSAANTFALPTATMQPGAYFLVQLAAGTATTGGTQALPAPDATGTLALGAQAGRVALVANAEPATGVADTDVLDFVGYGSVTEFEGAAPVAATANTTSALRKGAGCTDTNQNAADFTVGTPAPRNSASAVNVCTP</sequence>
<dbReference type="InterPro" id="IPR022409">
    <property type="entry name" value="PKD/Chitinase_dom"/>
</dbReference>
<evidence type="ECO:0000259" key="2">
    <source>
        <dbReference type="PROSITE" id="PS50093"/>
    </source>
</evidence>
<dbReference type="GO" id="GO:0004527">
    <property type="term" value="F:exonuclease activity"/>
    <property type="evidence" value="ECO:0007669"/>
    <property type="project" value="UniProtKB-KW"/>
</dbReference>
<evidence type="ECO:0000256" key="1">
    <source>
        <dbReference type="SAM" id="SignalP"/>
    </source>
</evidence>
<dbReference type="SUPFAM" id="SSF56219">
    <property type="entry name" value="DNase I-like"/>
    <property type="match status" value="1"/>
</dbReference>
<dbReference type="AlphaFoldDB" id="C1D1Q7"/>
<feature type="signal peptide" evidence="1">
    <location>
        <begin position="1"/>
        <end position="23"/>
    </location>
</feature>
<dbReference type="Pfam" id="PF03372">
    <property type="entry name" value="Exo_endo_phos"/>
    <property type="match status" value="1"/>
</dbReference>
<dbReference type="InterPro" id="IPR047971">
    <property type="entry name" value="ExeM-like"/>
</dbReference>
<dbReference type="InterPro" id="IPR000601">
    <property type="entry name" value="PKD_dom"/>
</dbReference>
<dbReference type="eggNOG" id="COG2374">
    <property type="taxonomic scope" value="Bacteria"/>
</dbReference>
<dbReference type="STRING" id="546414.Deide_09050"/>
<dbReference type="Gene3D" id="3.60.10.10">
    <property type="entry name" value="Endonuclease/exonuclease/phosphatase"/>
    <property type="match status" value="1"/>
</dbReference>
<dbReference type="CDD" id="cd04486">
    <property type="entry name" value="YhcR_OBF_like"/>
    <property type="match status" value="1"/>
</dbReference>
<dbReference type="SMART" id="SM00089">
    <property type="entry name" value="PKD"/>
    <property type="match status" value="1"/>
</dbReference>
<dbReference type="NCBIfam" id="NF033681">
    <property type="entry name" value="ExeM_NucH_DNase"/>
    <property type="match status" value="1"/>
</dbReference>
<dbReference type="PROSITE" id="PS51841">
    <property type="entry name" value="LTD"/>
    <property type="match status" value="1"/>
</dbReference>
<protein>
    <submittedName>
        <fullName evidence="4">Putative extracellular nuclease, Endonuclease/Exonuclease/phosphatase family</fullName>
    </submittedName>
</protein>
<keyword evidence="4" id="KW-0378">Hydrolase</keyword>
<dbReference type="InterPro" id="IPR035986">
    <property type="entry name" value="PKD_dom_sf"/>
</dbReference>
<dbReference type="PANTHER" id="PTHR42834">
    <property type="entry name" value="ENDONUCLEASE/EXONUCLEASE/PHOSPHATASE FAMILY PROTEIN (AFU_ORTHOLOGUE AFUA_3G09210)"/>
    <property type="match status" value="1"/>
</dbReference>
<dbReference type="InterPro" id="IPR005135">
    <property type="entry name" value="Endo/exonuclease/phosphatase"/>
</dbReference>
<dbReference type="Pfam" id="PF18911">
    <property type="entry name" value="PKD_4"/>
    <property type="match status" value="1"/>
</dbReference>
<feature type="domain" description="PKD" evidence="2">
    <location>
        <begin position="593"/>
        <end position="675"/>
    </location>
</feature>
<accession>C1D1Q7</accession>
<feature type="chain" id="PRO_5002908310" evidence="1">
    <location>
        <begin position="24"/>
        <end position="865"/>
    </location>
</feature>
<dbReference type="HOGENOM" id="CLU_006338_1_1_0"/>
<keyword evidence="1" id="KW-0732">Signal</keyword>
<dbReference type="CDD" id="cd10283">
    <property type="entry name" value="MnuA_DNase1-like"/>
    <property type="match status" value="1"/>
</dbReference>
<dbReference type="Pfam" id="PF00932">
    <property type="entry name" value="LTD"/>
    <property type="match status" value="1"/>
</dbReference>
<dbReference type="Proteomes" id="UP000002208">
    <property type="component" value="Chromosome"/>
</dbReference>
<proteinExistence type="predicted"/>
<dbReference type="PANTHER" id="PTHR42834:SF1">
    <property type="entry name" value="ENDONUCLEASE_EXONUCLEASE_PHOSPHATASE FAMILY PROTEIN (AFU_ORTHOLOGUE AFUA_3G09210)"/>
    <property type="match status" value="1"/>
</dbReference>
<dbReference type="RefSeq" id="WP_012692904.1">
    <property type="nucleotide sequence ID" value="NC_012526.1"/>
</dbReference>
<name>C1D1Q7_DEIDV</name>